<dbReference type="AlphaFoldDB" id="A0A8H4LF78"/>
<keyword evidence="2" id="KW-0813">Transport</keyword>
<sequence length="477" mass="51678">MNDLECQNRKSTGTEGLMTRRKERSPSHVPHSGNTDEDILARLGHQQELERKLSLLTVGALCSCLMATWEALATVIASALISGGAPCLFYNYLISFICTMCIALSLADIASVYPTAGGQYHWVAALSPPSTRSAAAWATGWISVWGQAIFSASAAFAAGLQIQGLITMNSDSYNPTRWQDFADYQRGFGGWSNDGVAWLVGLQSAVYPFLGYDAACHLSEELPHASRNVPLAMLGSVAFNGLTGLIYCVVLLFSTQSLDTLLETPTGFPFIAIYLDVTKSKVGATILSAIVPVIATAASVAGMASTSRTLWAFARDKGTPFDKQLSHIHKGVKVPVNAICVIGVLQLLLGLIYLGSSTAFNAILSMAIIGLYLSYVLPIIYQLAYGRRRKDAERLQGWFKSPVRVGITLNSISCAWIVLVIVFSTFPTLMPVTPQNMNYSLVVITGVLFFGIVYYIYHGRRKFEVPILEVSVIEGQG</sequence>
<keyword evidence="9" id="KW-1185">Reference proteome</keyword>
<feature type="transmembrane region" description="Helical" evidence="7">
    <location>
        <begin position="405"/>
        <end position="426"/>
    </location>
</feature>
<evidence type="ECO:0000313" key="8">
    <source>
        <dbReference type="EMBL" id="KAF4467033.1"/>
    </source>
</evidence>
<dbReference type="GO" id="GO:0022857">
    <property type="term" value="F:transmembrane transporter activity"/>
    <property type="evidence" value="ECO:0007669"/>
    <property type="project" value="InterPro"/>
</dbReference>
<evidence type="ECO:0000256" key="5">
    <source>
        <dbReference type="ARBA" id="ARBA00023136"/>
    </source>
</evidence>
<dbReference type="Gene3D" id="1.20.1740.10">
    <property type="entry name" value="Amino acid/polyamine transporter I"/>
    <property type="match status" value="1"/>
</dbReference>
<comment type="subcellular location">
    <subcellularLocation>
        <location evidence="1">Membrane</location>
        <topology evidence="1">Multi-pass membrane protein</topology>
    </subcellularLocation>
</comment>
<accession>A0A8H4LF78</accession>
<comment type="caution">
    <text evidence="8">The sequence shown here is derived from an EMBL/GenBank/DDBJ whole genome shotgun (WGS) entry which is preliminary data.</text>
</comment>
<evidence type="ECO:0000256" key="1">
    <source>
        <dbReference type="ARBA" id="ARBA00004141"/>
    </source>
</evidence>
<dbReference type="PIRSF" id="PIRSF006060">
    <property type="entry name" value="AA_transporter"/>
    <property type="match status" value="1"/>
</dbReference>
<evidence type="ECO:0000256" key="2">
    <source>
        <dbReference type="ARBA" id="ARBA00022448"/>
    </source>
</evidence>
<feature type="region of interest" description="Disordered" evidence="6">
    <location>
        <begin position="1"/>
        <end position="36"/>
    </location>
</feature>
<feature type="transmembrane region" description="Helical" evidence="7">
    <location>
        <begin position="134"/>
        <end position="160"/>
    </location>
</feature>
<evidence type="ECO:0000256" key="7">
    <source>
        <dbReference type="SAM" id="Phobius"/>
    </source>
</evidence>
<evidence type="ECO:0000313" key="9">
    <source>
        <dbReference type="Proteomes" id="UP000554235"/>
    </source>
</evidence>
<dbReference type="PANTHER" id="PTHR45649:SF14">
    <property type="entry name" value="GABA PERMEASE"/>
    <property type="match status" value="1"/>
</dbReference>
<feature type="transmembrane region" description="Helical" evidence="7">
    <location>
        <begin position="231"/>
        <end position="253"/>
    </location>
</feature>
<keyword evidence="5 7" id="KW-0472">Membrane</keyword>
<proteinExistence type="predicted"/>
<dbReference type="Pfam" id="PF13520">
    <property type="entry name" value="AA_permease_2"/>
    <property type="match status" value="2"/>
</dbReference>
<feature type="transmembrane region" description="Helical" evidence="7">
    <location>
        <begin position="360"/>
        <end position="384"/>
    </location>
</feature>
<gene>
    <name evidence="8" type="ORF">FALBO_6101</name>
</gene>
<evidence type="ECO:0000256" key="6">
    <source>
        <dbReference type="SAM" id="MobiDB-lite"/>
    </source>
</evidence>
<feature type="transmembrane region" description="Helical" evidence="7">
    <location>
        <begin position="334"/>
        <end position="354"/>
    </location>
</feature>
<reference evidence="8 9" key="1">
    <citation type="submission" date="2020-01" db="EMBL/GenBank/DDBJ databases">
        <title>Identification and distribution of gene clusters putatively required for synthesis of sphingolipid metabolism inhibitors in phylogenetically diverse species of the filamentous fungus Fusarium.</title>
        <authorList>
            <person name="Kim H.-S."/>
            <person name="Busman M."/>
            <person name="Brown D.W."/>
            <person name="Divon H."/>
            <person name="Uhlig S."/>
            <person name="Proctor R.H."/>
        </authorList>
    </citation>
    <scope>NUCLEOTIDE SEQUENCE [LARGE SCALE GENOMIC DNA]</scope>
    <source>
        <strain evidence="8 9">NRRL 20459</strain>
    </source>
</reference>
<dbReference type="InterPro" id="IPR002293">
    <property type="entry name" value="AA/rel_permease1"/>
</dbReference>
<dbReference type="Proteomes" id="UP000554235">
    <property type="component" value="Unassembled WGS sequence"/>
</dbReference>
<evidence type="ECO:0000256" key="4">
    <source>
        <dbReference type="ARBA" id="ARBA00022989"/>
    </source>
</evidence>
<feature type="transmembrane region" description="Helical" evidence="7">
    <location>
        <begin position="438"/>
        <end position="457"/>
    </location>
</feature>
<feature type="transmembrane region" description="Helical" evidence="7">
    <location>
        <begin position="89"/>
        <end position="114"/>
    </location>
</feature>
<evidence type="ECO:0000256" key="3">
    <source>
        <dbReference type="ARBA" id="ARBA00022692"/>
    </source>
</evidence>
<keyword evidence="4 7" id="KW-1133">Transmembrane helix</keyword>
<name>A0A8H4LF78_9HYPO</name>
<keyword evidence="3 7" id="KW-0812">Transmembrane</keyword>
<dbReference type="PANTHER" id="PTHR45649">
    <property type="entry name" value="AMINO-ACID PERMEASE BAT1"/>
    <property type="match status" value="1"/>
</dbReference>
<dbReference type="GO" id="GO:0016020">
    <property type="term" value="C:membrane"/>
    <property type="evidence" value="ECO:0007669"/>
    <property type="project" value="UniProtKB-SubCell"/>
</dbReference>
<feature type="transmembrane region" description="Helical" evidence="7">
    <location>
        <begin position="286"/>
        <end position="313"/>
    </location>
</feature>
<dbReference type="EMBL" id="JAADYS010000800">
    <property type="protein sequence ID" value="KAF4467033.1"/>
    <property type="molecule type" value="Genomic_DNA"/>
</dbReference>
<dbReference type="OrthoDB" id="3257095at2759"/>
<organism evidence="8 9">
    <name type="scientific">Fusarium albosuccineum</name>
    <dbReference type="NCBI Taxonomy" id="1237068"/>
    <lineage>
        <taxon>Eukaryota</taxon>
        <taxon>Fungi</taxon>
        <taxon>Dikarya</taxon>
        <taxon>Ascomycota</taxon>
        <taxon>Pezizomycotina</taxon>
        <taxon>Sordariomycetes</taxon>
        <taxon>Hypocreomycetidae</taxon>
        <taxon>Hypocreales</taxon>
        <taxon>Nectriaceae</taxon>
        <taxon>Fusarium</taxon>
        <taxon>Fusarium decemcellulare species complex</taxon>
    </lineage>
</organism>
<protein>
    <submittedName>
        <fullName evidence="8">Amino acid permease</fullName>
    </submittedName>
</protein>
<feature type="transmembrane region" description="Helical" evidence="7">
    <location>
        <begin position="53"/>
        <end position="77"/>
    </location>
</feature>